<sequence>MINLFKKKIKIIDGNNDKESVEEAYIILMLEIARLDGKIDDSELNQIKKNYKKIYGDDNFLENLNRLSDEAENESSLHPFIEIINTSSNKDNKIEALKAIWEVILADGIVDPYEESLFMQIGDLLKIKRSDLVKIKNLGLG</sequence>
<dbReference type="Gene3D" id="1.10.3680.10">
    <property type="entry name" value="TerB-like"/>
    <property type="match status" value="1"/>
</dbReference>
<dbReference type="AlphaFoldDB" id="A0A368BVN4"/>
<dbReference type="SUPFAM" id="SSF158682">
    <property type="entry name" value="TerB-like"/>
    <property type="match status" value="1"/>
</dbReference>
<proteinExistence type="predicted"/>
<dbReference type="Pfam" id="PF05099">
    <property type="entry name" value="TerB"/>
    <property type="match status" value="1"/>
</dbReference>
<dbReference type="Proteomes" id="UP000253307">
    <property type="component" value="Unassembled WGS sequence"/>
</dbReference>
<dbReference type="EMBL" id="QOPE01000014">
    <property type="protein sequence ID" value="RCL41389.1"/>
    <property type="molecule type" value="Genomic_DNA"/>
</dbReference>
<dbReference type="CDD" id="cd07313">
    <property type="entry name" value="terB_like_2"/>
    <property type="match status" value="1"/>
</dbReference>
<feature type="domain" description="Co-chaperone DjlA N-terminal" evidence="1">
    <location>
        <begin position="23"/>
        <end position="136"/>
    </location>
</feature>
<protein>
    <recommendedName>
        <fullName evidence="1">Co-chaperone DjlA N-terminal domain-containing protein</fullName>
    </recommendedName>
</protein>
<evidence type="ECO:0000313" key="3">
    <source>
        <dbReference type="Proteomes" id="UP000253307"/>
    </source>
</evidence>
<accession>A0A368BVN4</accession>
<name>A0A368BVN4_9GAMM</name>
<comment type="caution">
    <text evidence="2">The sequence shown here is derived from an EMBL/GenBank/DDBJ whole genome shotgun (WGS) entry which is preliminary data.</text>
</comment>
<gene>
    <name evidence="2" type="ORF">DBW96_02415</name>
</gene>
<reference evidence="2 3" key="1">
    <citation type="journal article" date="2018" name="Microbiome">
        <title>Fine metagenomic profile of the Mediterranean stratified and mixed water columns revealed by assembly and recruitment.</title>
        <authorList>
            <person name="Haro-Moreno J.M."/>
            <person name="Lopez-Perez M."/>
            <person name="De La Torre J.R."/>
            <person name="Picazo A."/>
            <person name="Camacho A."/>
            <person name="Rodriguez-Valera F."/>
        </authorList>
    </citation>
    <scope>NUCLEOTIDE SEQUENCE [LARGE SCALE GENOMIC DNA]</scope>
    <source>
        <strain evidence="2">MED-G82</strain>
    </source>
</reference>
<organism evidence="2 3">
    <name type="scientific">SAR86 cluster bacterium</name>
    <dbReference type="NCBI Taxonomy" id="2030880"/>
    <lineage>
        <taxon>Bacteria</taxon>
        <taxon>Pseudomonadati</taxon>
        <taxon>Pseudomonadota</taxon>
        <taxon>Gammaproteobacteria</taxon>
        <taxon>SAR86 cluster</taxon>
    </lineage>
</organism>
<dbReference type="InterPro" id="IPR007791">
    <property type="entry name" value="DjlA_N"/>
</dbReference>
<evidence type="ECO:0000313" key="2">
    <source>
        <dbReference type="EMBL" id="RCL41389.1"/>
    </source>
</evidence>
<dbReference type="InterPro" id="IPR029024">
    <property type="entry name" value="TerB-like"/>
</dbReference>
<evidence type="ECO:0000259" key="1">
    <source>
        <dbReference type="Pfam" id="PF05099"/>
    </source>
</evidence>